<sequence>MDTDAVAACYYQTAPRTHMQYLISASRLAFATVSSKALGWALSGKERIVTQGKATPRCALDESLRLVLCLLEARGRVPGCAWFSARILVLLIRVPTVRPQRHRLREADKSWNASPQSVPDRAPDDDTR</sequence>
<evidence type="ECO:0000313" key="3">
    <source>
        <dbReference type="Proteomes" id="UP000829364"/>
    </source>
</evidence>
<dbReference type="Proteomes" id="UP000829364">
    <property type="component" value="Chromosome 12"/>
</dbReference>
<keyword evidence="3" id="KW-1185">Reference proteome</keyword>
<dbReference type="AlphaFoldDB" id="A0A9Q8VGH5"/>
<proteinExistence type="predicted"/>
<gene>
    <name evidence="2" type="ORF">JDV02_010381</name>
</gene>
<name>A0A9Q8VGH5_9HYPO</name>
<accession>A0A9Q8VGH5</accession>
<dbReference type="KEGG" id="ptkz:JDV02_010381"/>
<dbReference type="RefSeq" id="XP_047848129.1">
    <property type="nucleotide sequence ID" value="XM_047992116.1"/>
</dbReference>
<dbReference type="GeneID" id="72072325"/>
<evidence type="ECO:0000256" key="1">
    <source>
        <dbReference type="SAM" id="MobiDB-lite"/>
    </source>
</evidence>
<dbReference type="EMBL" id="CP086365">
    <property type="protein sequence ID" value="UNI24648.1"/>
    <property type="molecule type" value="Genomic_DNA"/>
</dbReference>
<organism evidence="2 3">
    <name type="scientific">Purpureocillium takamizusanense</name>
    <dbReference type="NCBI Taxonomy" id="2060973"/>
    <lineage>
        <taxon>Eukaryota</taxon>
        <taxon>Fungi</taxon>
        <taxon>Dikarya</taxon>
        <taxon>Ascomycota</taxon>
        <taxon>Pezizomycotina</taxon>
        <taxon>Sordariomycetes</taxon>
        <taxon>Hypocreomycetidae</taxon>
        <taxon>Hypocreales</taxon>
        <taxon>Ophiocordycipitaceae</taxon>
        <taxon>Purpureocillium</taxon>
    </lineage>
</organism>
<feature type="region of interest" description="Disordered" evidence="1">
    <location>
        <begin position="103"/>
        <end position="128"/>
    </location>
</feature>
<reference evidence="2" key="1">
    <citation type="submission" date="2021-11" db="EMBL/GenBank/DDBJ databases">
        <title>Purpureocillium_takamizusanense_genome.</title>
        <authorList>
            <person name="Nguyen N.-H."/>
        </authorList>
    </citation>
    <scope>NUCLEOTIDE SEQUENCE</scope>
    <source>
        <strain evidence="2">PT3</strain>
    </source>
</reference>
<evidence type="ECO:0000313" key="2">
    <source>
        <dbReference type="EMBL" id="UNI24648.1"/>
    </source>
</evidence>
<protein>
    <submittedName>
        <fullName evidence="2">Uncharacterized protein</fullName>
    </submittedName>
</protein>